<dbReference type="Proteomes" id="UP000199009">
    <property type="component" value="Chromosome I"/>
</dbReference>
<dbReference type="InterPro" id="IPR025159">
    <property type="entry name" value="AbiEi_N"/>
</dbReference>
<dbReference type="STRING" id="370764.SAMN04489810_2966"/>
<dbReference type="EMBL" id="LT629692">
    <property type="protein sequence ID" value="SDH39714.1"/>
    <property type="molecule type" value="Genomic_DNA"/>
</dbReference>
<sequence>MRTVDDLIGWLGSSGGIARTADAIAAGFTPHAMRSAVDRGSVERVRRSWLALPGCAPDLRRAAEAGGRLTCLTQARRLGLWTPEHAELHLAVASTASRNAAEGVRLHWSQGPSPIAVGVLEDPIVNVLSHVARCVAVDEALPVWESAIRRKLVAAEVLERVEWKSTPARRLAEMASTQSDSGIETRFLLLMRSIGVAVRQQVWIDGHPVDGLIGECLAVQLDGFEHHRAKDRRRDLRADARLVLRGYSVLRFDYVQVMFQPDSVIGIISAAIAQGQHRRHGGRRRA</sequence>
<dbReference type="InterPro" id="IPR011335">
    <property type="entry name" value="Restrct_endonuc-II-like"/>
</dbReference>
<dbReference type="RefSeq" id="WP_091491716.1">
    <property type="nucleotide sequence ID" value="NZ_LT629692.1"/>
</dbReference>
<dbReference type="AlphaFoldDB" id="A0A1G8C303"/>
<protein>
    <submittedName>
        <fullName evidence="3">Uncharacterized protein</fullName>
    </submittedName>
</protein>
<dbReference type="Pfam" id="PF13338">
    <property type="entry name" value="AbiEi_4"/>
    <property type="match status" value="1"/>
</dbReference>
<proteinExistence type="predicted"/>
<dbReference type="Gene3D" id="3.40.960.10">
    <property type="entry name" value="VSR Endonuclease"/>
    <property type="match status" value="1"/>
</dbReference>
<evidence type="ECO:0000313" key="4">
    <source>
        <dbReference type="Proteomes" id="UP000199009"/>
    </source>
</evidence>
<evidence type="ECO:0000259" key="2">
    <source>
        <dbReference type="Pfam" id="PF13338"/>
    </source>
</evidence>
<dbReference type="InterPro" id="IPR007569">
    <property type="entry name" value="DUF559"/>
</dbReference>
<feature type="domain" description="DUF559" evidence="1">
    <location>
        <begin position="195"/>
        <end position="271"/>
    </location>
</feature>
<accession>A0A1G8C303</accession>
<reference evidence="3 4" key="1">
    <citation type="submission" date="2016-10" db="EMBL/GenBank/DDBJ databases">
        <authorList>
            <person name="de Groot N.N."/>
        </authorList>
    </citation>
    <scope>NUCLEOTIDE SEQUENCE [LARGE SCALE GENOMIC DNA]</scope>
    <source>
        <strain evidence="3 4">DSM 23142</strain>
    </source>
</reference>
<organism evidence="3 4">
    <name type="scientific">Microbacterium pygmaeum</name>
    <dbReference type="NCBI Taxonomy" id="370764"/>
    <lineage>
        <taxon>Bacteria</taxon>
        <taxon>Bacillati</taxon>
        <taxon>Actinomycetota</taxon>
        <taxon>Actinomycetes</taxon>
        <taxon>Micrococcales</taxon>
        <taxon>Microbacteriaceae</taxon>
        <taxon>Microbacterium</taxon>
    </lineage>
</organism>
<name>A0A1G8C303_9MICO</name>
<dbReference type="SUPFAM" id="SSF52980">
    <property type="entry name" value="Restriction endonuclease-like"/>
    <property type="match status" value="1"/>
</dbReference>
<keyword evidence="4" id="KW-1185">Reference proteome</keyword>
<gene>
    <name evidence="3" type="ORF">SAMN04489810_2966</name>
</gene>
<evidence type="ECO:0000259" key="1">
    <source>
        <dbReference type="Pfam" id="PF04480"/>
    </source>
</evidence>
<feature type="domain" description="AbiEi antitoxin N-terminal" evidence="2">
    <location>
        <begin position="12"/>
        <end position="48"/>
    </location>
</feature>
<evidence type="ECO:0000313" key="3">
    <source>
        <dbReference type="EMBL" id="SDH39714.1"/>
    </source>
</evidence>
<dbReference type="OrthoDB" id="2594539at2"/>
<dbReference type="Pfam" id="PF04480">
    <property type="entry name" value="DUF559"/>
    <property type="match status" value="1"/>
</dbReference>